<feature type="transmembrane region" description="Helical" evidence="7">
    <location>
        <begin position="307"/>
        <end position="332"/>
    </location>
</feature>
<dbReference type="Proteomes" id="UP001501682">
    <property type="component" value="Unassembled WGS sequence"/>
</dbReference>
<dbReference type="PANTHER" id="PTHR22926">
    <property type="entry name" value="PHOSPHO-N-ACETYLMURAMOYL-PENTAPEPTIDE-TRANSFERASE"/>
    <property type="match status" value="1"/>
</dbReference>
<feature type="transmembrane region" description="Helical" evidence="7">
    <location>
        <begin position="338"/>
        <end position="357"/>
    </location>
</feature>
<accession>A0ABP8CWC9</accession>
<feature type="transmembrane region" description="Helical" evidence="7">
    <location>
        <begin position="230"/>
        <end position="251"/>
    </location>
</feature>
<evidence type="ECO:0000256" key="7">
    <source>
        <dbReference type="SAM" id="Phobius"/>
    </source>
</evidence>
<feature type="transmembrane region" description="Helical" evidence="7">
    <location>
        <begin position="148"/>
        <end position="167"/>
    </location>
</feature>
<evidence type="ECO:0000256" key="1">
    <source>
        <dbReference type="ARBA" id="ARBA00004651"/>
    </source>
</evidence>
<name>A0ABP8CWC9_9FLAO</name>
<sequence length="372" mass="41324">MIKTLLDNFSPSDNAVIWLIAAFILAFIIAYRTFPTILYVSNEKHLMDEPDSRSLHSTKTPTLGGIGIFLGVIVVITIVGAFLNTKVLLLVMGGLTVLFFLGLKDDLTVLSPGKKLVGQLFVASLLIVFTDTRIIGFSSILDVYTLPYWVSVGFTLFVYILIINAYNLIDGVDGLAGTIALTASAIFVYLFVHSHDLSLATIAIALCGSLLAFLRFNFSLSKKIFMGDTGSMIVGFLLAFFTISFINMAQVDEASDYYRASPALAFALLFYPFIDTLRIFFIRIVIHKTSPFKADKNHIHHWFIKIGYSHLMTTILICSINFVIVCIAFNMLHLNLNTQIICLLLYGIALYLIPFGLHKIKNNSKITENEAS</sequence>
<dbReference type="PROSITE" id="PS01348">
    <property type="entry name" value="MRAY_2"/>
    <property type="match status" value="1"/>
</dbReference>
<feature type="transmembrane region" description="Helical" evidence="7">
    <location>
        <begin position="263"/>
        <end position="286"/>
    </location>
</feature>
<dbReference type="InterPro" id="IPR018480">
    <property type="entry name" value="PNAcMuramoyl-5peptid_Trfase_CS"/>
</dbReference>
<feature type="transmembrane region" description="Helical" evidence="7">
    <location>
        <begin position="174"/>
        <end position="192"/>
    </location>
</feature>
<feature type="transmembrane region" description="Helical" evidence="7">
    <location>
        <begin position="87"/>
        <end position="104"/>
    </location>
</feature>
<evidence type="ECO:0000256" key="5">
    <source>
        <dbReference type="ARBA" id="ARBA00022989"/>
    </source>
</evidence>
<keyword evidence="2" id="KW-1003">Cell membrane</keyword>
<comment type="subcellular location">
    <subcellularLocation>
        <location evidence="1">Cell membrane</location>
        <topology evidence="1">Multi-pass membrane protein</topology>
    </subcellularLocation>
</comment>
<evidence type="ECO:0000256" key="6">
    <source>
        <dbReference type="ARBA" id="ARBA00023136"/>
    </source>
</evidence>
<reference evidence="9" key="1">
    <citation type="journal article" date="2019" name="Int. J. Syst. Evol. Microbiol.">
        <title>The Global Catalogue of Microorganisms (GCM) 10K type strain sequencing project: providing services to taxonomists for standard genome sequencing and annotation.</title>
        <authorList>
            <consortium name="The Broad Institute Genomics Platform"/>
            <consortium name="The Broad Institute Genome Sequencing Center for Infectious Disease"/>
            <person name="Wu L."/>
            <person name="Ma J."/>
        </authorList>
    </citation>
    <scope>NUCLEOTIDE SEQUENCE [LARGE SCALE GENOMIC DNA]</scope>
    <source>
        <strain evidence="9">JCM 17633</strain>
    </source>
</reference>
<evidence type="ECO:0000256" key="3">
    <source>
        <dbReference type="ARBA" id="ARBA00022679"/>
    </source>
</evidence>
<evidence type="ECO:0000256" key="2">
    <source>
        <dbReference type="ARBA" id="ARBA00022475"/>
    </source>
</evidence>
<dbReference type="Pfam" id="PF00953">
    <property type="entry name" value="Glycos_transf_4"/>
    <property type="match status" value="1"/>
</dbReference>
<keyword evidence="9" id="KW-1185">Reference proteome</keyword>
<proteinExistence type="predicted"/>
<dbReference type="EMBL" id="BAABCB010000019">
    <property type="protein sequence ID" value="GAA4244221.1"/>
    <property type="molecule type" value="Genomic_DNA"/>
</dbReference>
<evidence type="ECO:0000313" key="9">
    <source>
        <dbReference type="Proteomes" id="UP001501682"/>
    </source>
</evidence>
<feature type="transmembrane region" description="Helical" evidence="7">
    <location>
        <begin position="61"/>
        <end position="81"/>
    </location>
</feature>
<dbReference type="CDD" id="cd06853">
    <property type="entry name" value="GT_WecA_like"/>
    <property type="match status" value="1"/>
</dbReference>
<protein>
    <submittedName>
        <fullName evidence="8">MraY family glycosyltransferase</fullName>
    </submittedName>
</protein>
<evidence type="ECO:0000313" key="8">
    <source>
        <dbReference type="EMBL" id="GAA4244221.1"/>
    </source>
</evidence>
<evidence type="ECO:0000256" key="4">
    <source>
        <dbReference type="ARBA" id="ARBA00022692"/>
    </source>
</evidence>
<dbReference type="PANTHER" id="PTHR22926:SF3">
    <property type="entry name" value="UNDECAPRENYL-PHOSPHATE ALPHA-N-ACETYLGLUCOSAMINYL 1-PHOSPHATE TRANSFERASE"/>
    <property type="match status" value="1"/>
</dbReference>
<keyword evidence="4 7" id="KW-0812">Transmembrane</keyword>
<organism evidence="8 9">
    <name type="scientific">Winogradskyella damuponensis</name>
    <dbReference type="NCBI Taxonomy" id="943939"/>
    <lineage>
        <taxon>Bacteria</taxon>
        <taxon>Pseudomonadati</taxon>
        <taxon>Bacteroidota</taxon>
        <taxon>Flavobacteriia</taxon>
        <taxon>Flavobacteriales</taxon>
        <taxon>Flavobacteriaceae</taxon>
        <taxon>Winogradskyella</taxon>
    </lineage>
</organism>
<gene>
    <name evidence="8" type="ORF">GCM10022292_21920</name>
</gene>
<feature type="transmembrane region" description="Helical" evidence="7">
    <location>
        <begin position="15"/>
        <end position="40"/>
    </location>
</feature>
<dbReference type="InterPro" id="IPR000715">
    <property type="entry name" value="Glycosyl_transferase_4"/>
</dbReference>
<feature type="transmembrane region" description="Helical" evidence="7">
    <location>
        <begin position="198"/>
        <end position="218"/>
    </location>
</feature>
<dbReference type="RefSeq" id="WP_344714609.1">
    <property type="nucleotide sequence ID" value="NZ_BAABCB010000019.1"/>
</dbReference>
<keyword evidence="3" id="KW-0808">Transferase</keyword>
<feature type="transmembrane region" description="Helical" evidence="7">
    <location>
        <begin position="116"/>
        <end position="136"/>
    </location>
</feature>
<keyword evidence="5 7" id="KW-1133">Transmembrane helix</keyword>
<comment type="caution">
    <text evidence="8">The sequence shown here is derived from an EMBL/GenBank/DDBJ whole genome shotgun (WGS) entry which is preliminary data.</text>
</comment>
<keyword evidence="6 7" id="KW-0472">Membrane</keyword>